<feature type="region of interest" description="Disordered" evidence="1">
    <location>
        <begin position="1"/>
        <end position="30"/>
    </location>
</feature>
<organism evidence="2">
    <name type="scientific">Tetraselmis sp. GSL018</name>
    <dbReference type="NCBI Taxonomy" id="582737"/>
    <lineage>
        <taxon>Eukaryota</taxon>
        <taxon>Viridiplantae</taxon>
        <taxon>Chlorophyta</taxon>
        <taxon>core chlorophytes</taxon>
        <taxon>Chlorodendrophyceae</taxon>
        <taxon>Chlorodendrales</taxon>
        <taxon>Chlorodendraceae</taxon>
        <taxon>Tetraselmis</taxon>
    </lineage>
</organism>
<name>A0A061QZE0_9CHLO</name>
<feature type="non-terminal residue" evidence="2">
    <location>
        <position position="1"/>
    </location>
</feature>
<feature type="non-terminal residue" evidence="2">
    <location>
        <position position="68"/>
    </location>
</feature>
<protein>
    <submittedName>
        <fullName evidence="2">Uncharacterized protein</fullName>
    </submittedName>
</protein>
<gene>
    <name evidence="2" type="ORF">TSPGSL018_14612</name>
</gene>
<evidence type="ECO:0000313" key="2">
    <source>
        <dbReference type="EMBL" id="JAC66042.1"/>
    </source>
</evidence>
<dbReference type="AlphaFoldDB" id="A0A061QZE0"/>
<dbReference type="EMBL" id="GBEZ01020644">
    <property type="protein sequence ID" value="JAC66042.1"/>
    <property type="molecule type" value="Transcribed_RNA"/>
</dbReference>
<accession>A0A061QZE0</accession>
<reference evidence="2" key="1">
    <citation type="submission" date="2014-05" db="EMBL/GenBank/DDBJ databases">
        <title>The transcriptome of the halophilic microalga Tetraselmis sp. GSL018 isolated from the Great Salt Lake, Utah.</title>
        <authorList>
            <person name="Jinkerson R.E."/>
            <person name="D'Adamo S."/>
            <person name="Posewitz M.C."/>
        </authorList>
    </citation>
    <scope>NUCLEOTIDE SEQUENCE</scope>
    <source>
        <strain evidence="2">GSL018</strain>
    </source>
</reference>
<proteinExistence type="predicted"/>
<sequence length="68" mass="7216">RSWTSAPGPSWDSRRRDGGTDPPTTPPSPVCVCMCDVCVVGVGGRRETALCAMTSEPSNPPKKKTGRK</sequence>
<evidence type="ECO:0000256" key="1">
    <source>
        <dbReference type="SAM" id="MobiDB-lite"/>
    </source>
</evidence>